<dbReference type="EMBL" id="CAAHFH010000001">
    <property type="protein sequence ID" value="VGO18921.1"/>
    <property type="molecule type" value="Genomic_DNA"/>
</dbReference>
<keyword evidence="7" id="KW-1185">Reference proteome</keyword>
<evidence type="ECO:0000259" key="5">
    <source>
        <dbReference type="Pfam" id="PF00884"/>
    </source>
</evidence>
<dbReference type="GO" id="GO:0046872">
    <property type="term" value="F:metal ion binding"/>
    <property type="evidence" value="ECO:0007669"/>
    <property type="project" value="UniProtKB-KW"/>
</dbReference>
<dbReference type="PANTHER" id="PTHR42693">
    <property type="entry name" value="ARYLSULFATASE FAMILY MEMBER"/>
    <property type="match status" value="1"/>
</dbReference>
<evidence type="ECO:0000256" key="1">
    <source>
        <dbReference type="ARBA" id="ARBA00008779"/>
    </source>
</evidence>
<name>A0A6C2UHN9_9BACT</name>
<organism evidence="6 7">
    <name type="scientific">Pontiella sulfatireligans</name>
    <dbReference type="NCBI Taxonomy" id="2750658"/>
    <lineage>
        <taxon>Bacteria</taxon>
        <taxon>Pseudomonadati</taxon>
        <taxon>Kiritimatiellota</taxon>
        <taxon>Kiritimatiellia</taxon>
        <taxon>Kiritimatiellales</taxon>
        <taxon>Pontiellaceae</taxon>
        <taxon>Pontiella</taxon>
    </lineage>
</organism>
<dbReference type="InterPro" id="IPR000917">
    <property type="entry name" value="Sulfatase_N"/>
</dbReference>
<evidence type="ECO:0000256" key="2">
    <source>
        <dbReference type="ARBA" id="ARBA00022723"/>
    </source>
</evidence>
<dbReference type="InterPro" id="IPR024607">
    <property type="entry name" value="Sulfatase_CS"/>
</dbReference>
<dbReference type="PROSITE" id="PS00523">
    <property type="entry name" value="SULFATASE_1"/>
    <property type="match status" value="1"/>
</dbReference>
<proteinExistence type="inferred from homology"/>
<keyword evidence="2" id="KW-0479">Metal-binding</keyword>
<evidence type="ECO:0000256" key="4">
    <source>
        <dbReference type="ARBA" id="ARBA00022837"/>
    </source>
</evidence>
<accession>A0A6C2UHN9</accession>
<protein>
    <submittedName>
        <fullName evidence="6">Arylsulfatase</fullName>
    </submittedName>
</protein>
<feature type="domain" description="Sulfatase N-terminal" evidence="5">
    <location>
        <begin position="30"/>
        <end position="407"/>
    </location>
</feature>
<dbReference type="PANTHER" id="PTHR42693:SF53">
    <property type="entry name" value="ENDO-4-O-SULFATASE"/>
    <property type="match status" value="1"/>
</dbReference>
<evidence type="ECO:0000313" key="7">
    <source>
        <dbReference type="Proteomes" id="UP000346198"/>
    </source>
</evidence>
<dbReference type="GO" id="GO:0004065">
    <property type="term" value="F:arylsulfatase activity"/>
    <property type="evidence" value="ECO:0007669"/>
    <property type="project" value="TreeGrafter"/>
</dbReference>
<dbReference type="Pfam" id="PF00884">
    <property type="entry name" value="Sulfatase"/>
    <property type="match status" value="1"/>
</dbReference>
<dbReference type="Gene3D" id="3.40.720.10">
    <property type="entry name" value="Alkaline Phosphatase, subunit A"/>
    <property type="match status" value="1"/>
</dbReference>
<gene>
    <name evidence="6" type="ORF">SCARR_00974</name>
</gene>
<dbReference type="SUPFAM" id="SSF53649">
    <property type="entry name" value="Alkaline phosphatase-like"/>
    <property type="match status" value="1"/>
</dbReference>
<keyword evidence="3" id="KW-0378">Hydrolase</keyword>
<evidence type="ECO:0000313" key="6">
    <source>
        <dbReference type="EMBL" id="VGO18921.1"/>
    </source>
</evidence>
<evidence type="ECO:0000256" key="3">
    <source>
        <dbReference type="ARBA" id="ARBA00022801"/>
    </source>
</evidence>
<dbReference type="RefSeq" id="WP_136060364.1">
    <property type="nucleotide sequence ID" value="NZ_CAAHFH010000001.1"/>
</dbReference>
<comment type="similarity">
    <text evidence="1">Belongs to the sulfatase family.</text>
</comment>
<dbReference type="Proteomes" id="UP000346198">
    <property type="component" value="Unassembled WGS sequence"/>
</dbReference>
<sequence length="514" mass="57743">MKRRNFNQLITAGSAMALSGKTLAKKSNRPNLLFIVTDEHNFRTLGCYREQLSREQAEMWGPSNVVETPHIDSIAKRGTLFNRMYASAAVCTPARASMFTGMYGHQLGMPNNSSKPGDGKYLHADVPTIAKTLKNAGYMTGYSGKLHLAENTEKEEFWQPYPVDAPGYNYGFTDNKFMFNGGHDKYKGIDKSGAPYRSKLKNPQPAGTDAAGQPIFKDSKCSEVKFTTDWLADRAIEFIEENKDKPFYYVCSIPDPHTPDIVREPYISMYKDMKFEFPRTFDVARSKDLPSWQRPDGKAKPDELAAHLTHYFGMVKCIDDNVGRILSKLDDEGILENTIVVFCADHGDLMYEHARMNKGTIHETSAKVPFVIAHGKDLKNPRVPRGKVVREACNTTDWMPTFLSLLEVPCPPVAGRDVAPLLAKTPPADWNDVTFSKLGYIAAIDKRYKLVLSGKNQPWLMDIEADPDELTNYMENSEYADVARRMAKELKRFVETCEAGNQTDVAKLDAIING</sequence>
<dbReference type="InterPro" id="IPR050738">
    <property type="entry name" value="Sulfatase"/>
</dbReference>
<keyword evidence="4" id="KW-0106">Calcium</keyword>
<reference evidence="6 7" key="1">
    <citation type="submission" date="2019-04" db="EMBL/GenBank/DDBJ databases">
        <authorList>
            <person name="Van Vliet M D."/>
        </authorList>
    </citation>
    <scope>NUCLEOTIDE SEQUENCE [LARGE SCALE GENOMIC DNA]</scope>
    <source>
        <strain evidence="6 7">F21</strain>
    </source>
</reference>
<dbReference type="InterPro" id="IPR017850">
    <property type="entry name" value="Alkaline_phosphatase_core_sf"/>
</dbReference>
<dbReference type="AlphaFoldDB" id="A0A6C2UHN9"/>